<organism evidence="2 3">
    <name type="scientific">Microcystis aeruginosa EAWAG127a</name>
    <dbReference type="NCBI Taxonomy" id="2529855"/>
    <lineage>
        <taxon>Bacteria</taxon>
        <taxon>Bacillati</taxon>
        <taxon>Cyanobacteriota</taxon>
        <taxon>Cyanophyceae</taxon>
        <taxon>Oscillatoriophycideae</taxon>
        <taxon>Chroococcales</taxon>
        <taxon>Microcystaceae</taxon>
        <taxon>Microcystis</taxon>
    </lineage>
</organism>
<comment type="caution">
    <text evidence="2">The sequence shown here is derived from an EMBL/GenBank/DDBJ whole genome shotgun (WGS) entry which is preliminary data.</text>
</comment>
<dbReference type="InterPro" id="IPR013424">
    <property type="entry name" value="Ice-binding_C"/>
</dbReference>
<sequence length="354" mass="36636">MKKLTYSLLPLGIAVGLCLNIAPASAGLLVRELIPNAALSIDGFGSTTNSGVIQANIPAGSTIQRAYLYATSVWDLQQVYGVTFNGNTLPLGSATILGPNSNPATTVRWDVTSIIASAFTGGLQNFSIVENGPPSPNLTNDGAALVVAYSNPSTQGFTSVILDGELATTGDTVQFNFASPYVSGDFLVSLAASFSRQPAAGQPQTTIINVTTNSTNNRLLTTSAGGADDRTTGENSANGNLITVGGIGDNPANVNPNAQPTGTNPDDEYYNLALGNIASATPFIQPGDTFLRLTTVNPSDDDNIFGLFITSGFQIGSADVTSTPIPEPSITLGIFGIGTIGALLSRRDKKRNRE</sequence>
<gene>
    <name evidence="2" type="ORF">EZJ55_02705</name>
</gene>
<protein>
    <submittedName>
        <fullName evidence="2">PEP-CTERM sorting domain-containing protein</fullName>
    </submittedName>
</protein>
<dbReference type="AlphaFoldDB" id="A0A5J5LQI3"/>
<accession>A0A5J5LQI3</accession>
<proteinExistence type="predicted"/>
<dbReference type="NCBIfam" id="TIGR02595">
    <property type="entry name" value="PEP_CTERM"/>
    <property type="match status" value="1"/>
</dbReference>
<name>A0A5J5LQI3_MICAE</name>
<dbReference type="Proteomes" id="UP000325636">
    <property type="component" value="Unassembled WGS sequence"/>
</dbReference>
<dbReference type="Pfam" id="PF07589">
    <property type="entry name" value="PEP-CTERM"/>
    <property type="match status" value="1"/>
</dbReference>
<evidence type="ECO:0000313" key="3">
    <source>
        <dbReference type="Proteomes" id="UP000325636"/>
    </source>
</evidence>
<dbReference type="EMBL" id="SRLN01000012">
    <property type="protein sequence ID" value="KAB0239686.1"/>
    <property type="molecule type" value="Genomic_DNA"/>
</dbReference>
<dbReference type="RefSeq" id="WP_150975316.1">
    <property type="nucleotide sequence ID" value="NZ_SRLN01000012.1"/>
</dbReference>
<reference evidence="3" key="1">
    <citation type="submission" date="2019-04" db="EMBL/GenBank/DDBJ databases">
        <title>Microviridin 1777: A Toxic Chymotrypsin Inhibitor Discovered by a Metabologenomic Approach.</title>
        <authorList>
            <person name="Sieber S."/>
            <person name="Grendelmeier S.M."/>
            <person name="Harris L.A."/>
            <person name="Mitchell D.A."/>
            <person name="Gademann K."/>
        </authorList>
    </citation>
    <scope>NUCLEOTIDE SEQUENCE [LARGE SCALE GENOMIC DNA]</scope>
    <source>
        <strain evidence="3">EAWAG127a</strain>
    </source>
</reference>
<feature type="domain" description="Ice-binding protein C-terminal" evidence="1">
    <location>
        <begin position="324"/>
        <end position="347"/>
    </location>
</feature>
<evidence type="ECO:0000313" key="2">
    <source>
        <dbReference type="EMBL" id="KAB0239686.1"/>
    </source>
</evidence>
<evidence type="ECO:0000259" key="1">
    <source>
        <dbReference type="Pfam" id="PF07589"/>
    </source>
</evidence>